<dbReference type="Proteomes" id="UP000242715">
    <property type="component" value="Unassembled WGS sequence"/>
</dbReference>
<sequence>MVKRRDHDEDEDSSAEFSSDEGSSKQIRMETQNTIDEGLMSDITTCLKHINFKVFISLLSIV</sequence>
<reference evidence="3" key="1">
    <citation type="journal article" date="2017" name="Front. Plant Sci.">
        <title>Climate Clever Clovers: New Paradigm to Reduce the Environmental Footprint of Ruminants by Breeding Low Methanogenic Forages Utilizing Haplotype Variation.</title>
        <authorList>
            <person name="Kaur P."/>
            <person name="Appels R."/>
            <person name="Bayer P.E."/>
            <person name="Keeble-Gagnere G."/>
            <person name="Wang J."/>
            <person name="Hirakawa H."/>
            <person name="Shirasawa K."/>
            <person name="Vercoe P."/>
            <person name="Stefanova K."/>
            <person name="Durmic Z."/>
            <person name="Nichols P."/>
            <person name="Revell C."/>
            <person name="Isobe S.N."/>
            <person name="Edwards D."/>
            <person name="Erskine W."/>
        </authorList>
    </citation>
    <scope>NUCLEOTIDE SEQUENCE [LARGE SCALE GENOMIC DNA]</scope>
    <source>
        <strain evidence="3">cv. Daliak</strain>
    </source>
</reference>
<evidence type="ECO:0000256" key="1">
    <source>
        <dbReference type="SAM" id="MobiDB-lite"/>
    </source>
</evidence>
<protein>
    <submittedName>
        <fullName evidence="2">Uncharacterized protein</fullName>
    </submittedName>
</protein>
<name>A0A2Z6NKA3_TRISU</name>
<evidence type="ECO:0000313" key="2">
    <source>
        <dbReference type="EMBL" id="GAU37042.1"/>
    </source>
</evidence>
<keyword evidence="3" id="KW-1185">Reference proteome</keyword>
<dbReference type="AlphaFoldDB" id="A0A2Z6NKA3"/>
<gene>
    <name evidence="2" type="ORF">TSUD_207480</name>
</gene>
<evidence type="ECO:0000313" key="3">
    <source>
        <dbReference type="Proteomes" id="UP000242715"/>
    </source>
</evidence>
<feature type="region of interest" description="Disordered" evidence="1">
    <location>
        <begin position="1"/>
        <end position="31"/>
    </location>
</feature>
<proteinExistence type="predicted"/>
<organism evidence="2 3">
    <name type="scientific">Trifolium subterraneum</name>
    <name type="common">Subterranean clover</name>
    <dbReference type="NCBI Taxonomy" id="3900"/>
    <lineage>
        <taxon>Eukaryota</taxon>
        <taxon>Viridiplantae</taxon>
        <taxon>Streptophyta</taxon>
        <taxon>Embryophyta</taxon>
        <taxon>Tracheophyta</taxon>
        <taxon>Spermatophyta</taxon>
        <taxon>Magnoliopsida</taxon>
        <taxon>eudicotyledons</taxon>
        <taxon>Gunneridae</taxon>
        <taxon>Pentapetalae</taxon>
        <taxon>rosids</taxon>
        <taxon>fabids</taxon>
        <taxon>Fabales</taxon>
        <taxon>Fabaceae</taxon>
        <taxon>Papilionoideae</taxon>
        <taxon>50 kb inversion clade</taxon>
        <taxon>NPAAA clade</taxon>
        <taxon>Hologalegina</taxon>
        <taxon>IRL clade</taxon>
        <taxon>Trifolieae</taxon>
        <taxon>Trifolium</taxon>
    </lineage>
</organism>
<accession>A0A2Z6NKA3</accession>
<dbReference type="EMBL" id="DF973650">
    <property type="protein sequence ID" value="GAU37042.1"/>
    <property type="molecule type" value="Genomic_DNA"/>
</dbReference>